<dbReference type="Pfam" id="PF02843">
    <property type="entry name" value="GARS_C"/>
    <property type="match status" value="1"/>
</dbReference>
<keyword evidence="7 12" id="KW-0658">Purine biosynthesis</keyword>
<sequence>MRVMVVGSGGREHALAKVLKDSPKVSFLVVAPGNPGIGTLAALAPIASDDVASLVNYAVAEHIDLVVVGPEVALAAGLADNLQQAGIACFGPTQGAAQLESSKAFTKALCQANDIPSAAYTIFEDKDKAVAYLRTRSGPFVIKADGLAAGKGVVITTDLQEAEQTIADLFGGRFGGAGSQVVIEEHMVGEEVSFFALCDGKTSRYFGSAQDHKRAYDGEKGPNTGGMGAYSPTSLVTPVFVDDIMERFIDPTLRAMNTLGMPFCGVLYAGLMLTPQGPKLVEYNARFGDPECQALLARFEGDLASVLMACARGELDQAPTFHLNDQSAAVVVLAAQGYPDHPQTGSSIGEEAANQWGEQGYVLHAGTTRDGDGTLRAAGGRVLNAVGTGATLQKALETAYEIVDAIDWPIGFYRRDIGWRELNRKSDNPALLTS</sequence>
<comment type="cofactor">
    <cofactor evidence="2">
        <name>Mg(2+)</name>
        <dbReference type="ChEBI" id="CHEBI:18420"/>
    </cofactor>
</comment>
<dbReference type="Proteomes" id="UP001161064">
    <property type="component" value="Unassembled WGS sequence"/>
</dbReference>
<evidence type="ECO:0000256" key="9">
    <source>
        <dbReference type="ARBA" id="ARBA00038345"/>
    </source>
</evidence>
<comment type="caution">
    <text evidence="15">The sequence shown here is derived from an EMBL/GenBank/DDBJ whole genome shotgun (WGS) entry which is preliminary data.</text>
</comment>
<dbReference type="Pfam" id="PF01071">
    <property type="entry name" value="GARS_A"/>
    <property type="match status" value="1"/>
</dbReference>
<dbReference type="Gene3D" id="3.30.470.20">
    <property type="entry name" value="ATP-grasp fold, B domain"/>
    <property type="match status" value="1"/>
</dbReference>
<comment type="catalytic activity">
    <reaction evidence="12">
        <text>5-phospho-beta-D-ribosylamine + glycine + ATP = N(1)-(5-phospho-beta-D-ribosyl)glycinamide + ADP + phosphate + H(+)</text>
        <dbReference type="Rhea" id="RHEA:17453"/>
        <dbReference type="ChEBI" id="CHEBI:15378"/>
        <dbReference type="ChEBI" id="CHEBI:30616"/>
        <dbReference type="ChEBI" id="CHEBI:43474"/>
        <dbReference type="ChEBI" id="CHEBI:57305"/>
        <dbReference type="ChEBI" id="CHEBI:58681"/>
        <dbReference type="ChEBI" id="CHEBI:143788"/>
        <dbReference type="ChEBI" id="CHEBI:456216"/>
        <dbReference type="EC" id="6.3.4.13"/>
    </reaction>
</comment>
<dbReference type="PANTHER" id="PTHR43472:SF1">
    <property type="entry name" value="PHOSPHORIBOSYLAMINE--GLYCINE LIGASE, CHLOROPLASTIC"/>
    <property type="match status" value="1"/>
</dbReference>
<dbReference type="SUPFAM" id="SSF52440">
    <property type="entry name" value="PreATP-grasp domain"/>
    <property type="match status" value="1"/>
</dbReference>
<evidence type="ECO:0000256" key="1">
    <source>
        <dbReference type="ARBA" id="ARBA00001936"/>
    </source>
</evidence>
<reference evidence="15" key="1">
    <citation type="submission" date="2021-05" db="EMBL/GenBank/DDBJ databases">
        <authorList>
            <person name="Tanabe Y."/>
        </authorList>
    </citation>
    <scope>NUCLEOTIDE SEQUENCE</scope>
    <source>
        <strain evidence="15">BOTRYCO-1</strain>
    </source>
</reference>
<keyword evidence="5 12" id="KW-0436">Ligase</keyword>
<dbReference type="SMART" id="SM01210">
    <property type="entry name" value="GARS_C"/>
    <property type="match status" value="1"/>
</dbReference>
<dbReference type="InterPro" id="IPR020559">
    <property type="entry name" value="PRibGlycinamide_synth_CS"/>
</dbReference>
<gene>
    <name evidence="12 15" type="primary">purD</name>
    <name evidence="15" type="ORF">PsB1_1555</name>
</gene>
<feature type="domain" description="ATP-grasp" evidence="14">
    <location>
        <begin position="107"/>
        <end position="312"/>
    </location>
</feature>
<evidence type="ECO:0000256" key="6">
    <source>
        <dbReference type="ARBA" id="ARBA00022741"/>
    </source>
</evidence>
<evidence type="ECO:0000313" key="16">
    <source>
        <dbReference type="Proteomes" id="UP001161064"/>
    </source>
</evidence>
<evidence type="ECO:0000256" key="4">
    <source>
        <dbReference type="ARBA" id="ARBA00013255"/>
    </source>
</evidence>
<evidence type="ECO:0000256" key="10">
    <source>
        <dbReference type="ARBA" id="ARBA00042242"/>
    </source>
</evidence>
<evidence type="ECO:0000256" key="8">
    <source>
        <dbReference type="ARBA" id="ARBA00022840"/>
    </source>
</evidence>
<dbReference type="InterPro" id="IPR013815">
    <property type="entry name" value="ATP_grasp_subdomain_1"/>
</dbReference>
<dbReference type="InterPro" id="IPR011054">
    <property type="entry name" value="Rudment_hybrid_motif"/>
</dbReference>
<dbReference type="Pfam" id="PF02844">
    <property type="entry name" value="GARS_N"/>
    <property type="match status" value="1"/>
</dbReference>
<dbReference type="EMBL" id="BPFZ01000009">
    <property type="protein sequence ID" value="GIU67401.1"/>
    <property type="molecule type" value="Genomic_DNA"/>
</dbReference>
<evidence type="ECO:0000256" key="7">
    <source>
        <dbReference type="ARBA" id="ARBA00022755"/>
    </source>
</evidence>
<protein>
    <recommendedName>
        <fullName evidence="4 12">Phosphoribosylamine--glycine ligase</fullName>
        <ecNumber evidence="4 12">6.3.4.13</ecNumber>
    </recommendedName>
    <alternativeName>
        <fullName evidence="12">GARS</fullName>
    </alternativeName>
    <alternativeName>
        <fullName evidence="10 12">Glycinamide ribonucleotide synthetase</fullName>
    </alternativeName>
    <alternativeName>
        <fullName evidence="11 12">Phosphoribosylglycinamide synthetase</fullName>
    </alternativeName>
</protein>
<dbReference type="InterPro" id="IPR000115">
    <property type="entry name" value="PRibGlycinamide_synth"/>
</dbReference>
<dbReference type="InterPro" id="IPR037123">
    <property type="entry name" value="PRibGlycinamide_synth_C_sf"/>
</dbReference>
<evidence type="ECO:0000256" key="12">
    <source>
        <dbReference type="HAMAP-Rule" id="MF_00138"/>
    </source>
</evidence>
<comment type="similarity">
    <text evidence="9 12">Belongs to the GARS family.</text>
</comment>
<reference evidence="15" key="2">
    <citation type="journal article" date="2023" name="ISME Commun">
        <title>Characterization of a bloom-associated alphaproteobacterial lineage, 'Candidatus Phycosocius': insights into freshwater algal-bacterial interactions.</title>
        <authorList>
            <person name="Tanabe Y."/>
            <person name="Yamaguchi H."/>
            <person name="Yoshida M."/>
            <person name="Kai A."/>
            <person name="Okazaki Y."/>
        </authorList>
    </citation>
    <scope>NUCLEOTIDE SEQUENCE</scope>
    <source>
        <strain evidence="15">BOTRYCO-1</strain>
    </source>
</reference>
<dbReference type="HAMAP" id="MF_00138">
    <property type="entry name" value="GARS"/>
    <property type="match status" value="1"/>
</dbReference>
<evidence type="ECO:0000256" key="3">
    <source>
        <dbReference type="ARBA" id="ARBA00005174"/>
    </source>
</evidence>
<dbReference type="PANTHER" id="PTHR43472">
    <property type="entry name" value="PHOSPHORIBOSYLAMINE--GLYCINE LIGASE"/>
    <property type="match status" value="1"/>
</dbReference>
<dbReference type="Gene3D" id="3.30.1490.20">
    <property type="entry name" value="ATP-grasp fold, A domain"/>
    <property type="match status" value="1"/>
</dbReference>
<dbReference type="SMART" id="SM01209">
    <property type="entry name" value="GARS_A"/>
    <property type="match status" value="1"/>
</dbReference>
<organism evidence="15 16">
    <name type="scientific">Candidatus Phycosocius spiralis</name>
    <dbReference type="NCBI Taxonomy" id="2815099"/>
    <lineage>
        <taxon>Bacteria</taxon>
        <taxon>Pseudomonadati</taxon>
        <taxon>Pseudomonadota</taxon>
        <taxon>Alphaproteobacteria</taxon>
        <taxon>Caulobacterales</taxon>
        <taxon>Caulobacterales incertae sedis</taxon>
        <taxon>Candidatus Phycosocius</taxon>
    </lineage>
</organism>
<proteinExistence type="inferred from homology"/>
<name>A0ABQ4PWN5_9PROT</name>
<dbReference type="SUPFAM" id="SSF56059">
    <property type="entry name" value="Glutathione synthetase ATP-binding domain-like"/>
    <property type="match status" value="1"/>
</dbReference>
<dbReference type="InterPro" id="IPR020560">
    <property type="entry name" value="PRibGlycinamide_synth_C-dom"/>
</dbReference>
<dbReference type="NCBIfam" id="TIGR00877">
    <property type="entry name" value="purD"/>
    <property type="match status" value="1"/>
</dbReference>
<evidence type="ECO:0000256" key="2">
    <source>
        <dbReference type="ARBA" id="ARBA00001946"/>
    </source>
</evidence>
<dbReference type="GO" id="GO:0016874">
    <property type="term" value="F:ligase activity"/>
    <property type="evidence" value="ECO:0007669"/>
    <property type="project" value="UniProtKB-KW"/>
</dbReference>
<evidence type="ECO:0000256" key="5">
    <source>
        <dbReference type="ARBA" id="ARBA00022598"/>
    </source>
</evidence>
<accession>A0ABQ4PWN5</accession>
<dbReference type="EC" id="6.3.4.13" evidence="4 12"/>
<dbReference type="InterPro" id="IPR011761">
    <property type="entry name" value="ATP-grasp"/>
</dbReference>
<dbReference type="PROSITE" id="PS00184">
    <property type="entry name" value="GARS"/>
    <property type="match status" value="1"/>
</dbReference>
<dbReference type="PROSITE" id="PS50975">
    <property type="entry name" value="ATP_GRASP"/>
    <property type="match status" value="1"/>
</dbReference>
<dbReference type="Gene3D" id="3.90.600.10">
    <property type="entry name" value="Phosphoribosylglycinamide synthetase, C-terminal domain"/>
    <property type="match status" value="1"/>
</dbReference>
<dbReference type="InterPro" id="IPR020561">
    <property type="entry name" value="PRibGlycinamid_synth_ATP-grasp"/>
</dbReference>
<dbReference type="Gene3D" id="3.40.50.20">
    <property type="match status" value="1"/>
</dbReference>
<dbReference type="SUPFAM" id="SSF51246">
    <property type="entry name" value="Rudiment single hybrid motif"/>
    <property type="match status" value="1"/>
</dbReference>
<comment type="pathway">
    <text evidence="3 12">Purine metabolism; IMP biosynthesis via de novo pathway; N(1)-(5-phospho-D-ribosyl)glycinamide from 5-phospho-alpha-D-ribose 1-diphosphate: step 2/2.</text>
</comment>
<keyword evidence="6 13" id="KW-0547">Nucleotide-binding</keyword>
<keyword evidence="16" id="KW-1185">Reference proteome</keyword>
<dbReference type="RefSeq" id="WP_284360288.1">
    <property type="nucleotide sequence ID" value="NZ_BPFZ01000009.1"/>
</dbReference>
<keyword evidence="8 13" id="KW-0067">ATP-binding</keyword>
<dbReference type="InterPro" id="IPR020562">
    <property type="entry name" value="PRibGlycinamide_synth_N"/>
</dbReference>
<dbReference type="InterPro" id="IPR016185">
    <property type="entry name" value="PreATP-grasp_dom_sf"/>
</dbReference>
<comment type="cofactor">
    <cofactor evidence="1">
        <name>Mn(2+)</name>
        <dbReference type="ChEBI" id="CHEBI:29035"/>
    </cofactor>
</comment>
<evidence type="ECO:0000259" key="14">
    <source>
        <dbReference type="PROSITE" id="PS50975"/>
    </source>
</evidence>
<evidence type="ECO:0000256" key="11">
    <source>
        <dbReference type="ARBA" id="ARBA00042864"/>
    </source>
</evidence>
<evidence type="ECO:0000256" key="13">
    <source>
        <dbReference type="PROSITE-ProRule" id="PRU00409"/>
    </source>
</evidence>
<evidence type="ECO:0000313" key="15">
    <source>
        <dbReference type="EMBL" id="GIU67401.1"/>
    </source>
</evidence>